<dbReference type="PANTHER" id="PTHR39193:SF1">
    <property type="entry name" value="5-DEOXY-GLUCURONATE ISOMERASE"/>
    <property type="match status" value="1"/>
</dbReference>
<protein>
    <submittedName>
        <fullName evidence="3">5-deoxy-glucuronate isomerase</fullName>
    </submittedName>
</protein>
<name>A0A3N1HAQ7_9PSEU</name>
<dbReference type="OrthoDB" id="9799936at2"/>
<evidence type="ECO:0000313" key="4">
    <source>
        <dbReference type="Proteomes" id="UP000268727"/>
    </source>
</evidence>
<dbReference type="Proteomes" id="UP000268727">
    <property type="component" value="Unassembled WGS sequence"/>
</dbReference>
<gene>
    <name evidence="3" type="ORF">EDD40_4996</name>
</gene>
<dbReference type="InterPro" id="IPR014710">
    <property type="entry name" value="RmlC-like_jellyroll"/>
</dbReference>
<feature type="compositionally biased region" description="Low complexity" evidence="2">
    <location>
        <begin position="286"/>
        <end position="308"/>
    </location>
</feature>
<keyword evidence="1 3" id="KW-0413">Isomerase</keyword>
<dbReference type="RefSeq" id="WP_123745061.1">
    <property type="nucleotide sequence ID" value="NZ_RJKM01000001.1"/>
</dbReference>
<sequence>MSLHRPLGTLARGGNAVELTPDAAGWNHAGLRVLSLPAGGVTTFETGDYEAFVLPLSGGCVVEVDGERFELRGRDSVFTRVTDFAYLPRDAAVRLSTKDGVEVALPMARCDRRLVPRYGPAEDVPVEVRGAGNATRQVTDFGVPGAWDHADKLIACELITPDGNWSSYPPHKHDHTCDVVNEEIYYFRIAGRDKVTPSREGFGFHRTYTDDGDIDEDVVVRDGDVFLVPRGYHGPCVAAPGYPMYYLNVLAGPNAERSMAFCDDPAHTWVRDTWASQDPDPRCPVTTAEGTTARDTTTEGTTAEGRVE</sequence>
<keyword evidence="4" id="KW-1185">Reference proteome</keyword>
<feature type="region of interest" description="Disordered" evidence="2">
    <location>
        <begin position="273"/>
        <end position="308"/>
    </location>
</feature>
<dbReference type="SUPFAM" id="SSF51182">
    <property type="entry name" value="RmlC-like cupins"/>
    <property type="match status" value="1"/>
</dbReference>
<accession>A0A3N1HAQ7</accession>
<dbReference type="Gene3D" id="2.60.120.10">
    <property type="entry name" value="Jelly Rolls"/>
    <property type="match status" value="2"/>
</dbReference>
<dbReference type="Pfam" id="PF04962">
    <property type="entry name" value="KduI"/>
    <property type="match status" value="1"/>
</dbReference>
<dbReference type="EMBL" id="RJKM01000001">
    <property type="protein sequence ID" value="ROP39605.1"/>
    <property type="molecule type" value="Genomic_DNA"/>
</dbReference>
<evidence type="ECO:0000256" key="1">
    <source>
        <dbReference type="ARBA" id="ARBA00023235"/>
    </source>
</evidence>
<dbReference type="NCBIfam" id="TIGR04378">
    <property type="entry name" value="myo_inos_iolB"/>
    <property type="match status" value="1"/>
</dbReference>
<dbReference type="InterPro" id="IPR024203">
    <property type="entry name" value="Deoxy-glucuronate_isom_IolB"/>
</dbReference>
<dbReference type="AlphaFoldDB" id="A0A3N1HAQ7"/>
<proteinExistence type="predicted"/>
<evidence type="ECO:0000256" key="2">
    <source>
        <dbReference type="SAM" id="MobiDB-lite"/>
    </source>
</evidence>
<dbReference type="PANTHER" id="PTHR39193">
    <property type="entry name" value="5-DEOXY-GLUCURONATE ISOMERASE"/>
    <property type="match status" value="1"/>
</dbReference>
<comment type="caution">
    <text evidence="3">The sequence shown here is derived from an EMBL/GenBank/DDBJ whole genome shotgun (WGS) entry which is preliminary data.</text>
</comment>
<evidence type="ECO:0000313" key="3">
    <source>
        <dbReference type="EMBL" id="ROP39605.1"/>
    </source>
</evidence>
<dbReference type="GO" id="GO:0008880">
    <property type="term" value="F:glucuronate isomerase activity"/>
    <property type="evidence" value="ECO:0007669"/>
    <property type="project" value="InterPro"/>
</dbReference>
<dbReference type="PIRSF" id="PIRSF036628">
    <property type="entry name" value="IolB"/>
    <property type="match status" value="1"/>
</dbReference>
<organism evidence="3 4">
    <name type="scientific">Saccharothrix texasensis</name>
    <dbReference type="NCBI Taxonomy" id="103734"/>
    <lineage>
        <taxon>Bacteria</taxon>
        <taxon>Bacillati</taxon>
        <taxon>Actinomycetota</taxon>
        <taxon>Actinomycetes</taxon>
        <taxon>Pseudonocardiales</taxon>
        <taxon>Pseudonocardiaceae</taxon>
        <taxon>Saccharothrix</taxon>
    </lineage>
</organism>
<dbReference type="InterPro" id="IPR021120">
    <property type="entry name" value="KduI/IolB_isomerase"/>
</dbReference>
<dbReference type="GO" id="GO:0019310">
    <property type="term" value="P:inositol catabolic process"/>
    <property type="evidence" value="ECO:0007669"/>
    <property type="project" value="InterPro"/>
</dbReference>
<reference evidence="3 4" key="1">
    <citation type="submission" date="2018-11" db="EMBL/GenBank/DDBJ databases">
        <title>Sequencing the genomes of 1000 actinobacteria strains.</title>
        <authorList>
            <person name="Klenk H.-P."/>
        </authorList>
    </citation>
    <scope>NUCLEOTIDE SEQUENCE [LARGE SCALE GENOMIC DNA]</scope>
    <source>
        <strain evidence="3 4">DSM 44231</strain>
    </source>
</reference>
<dbReference type="InterPro" id="IPR011051">
    <property type="entry name" value="RmlC_Cupin_sf"/>
</dbReference>